<dbReference type="EMBL" id="KV417557">
    <property type="protein sequence ID" value="KZP20189.1"/>
    <property type="molecule type" value="Genomic_DNA"/>
</dbReference>
<evidence type="ECO:0000256" key="1">
    <source>
        <dbReference type="SAM" id="MobiDB-lite"/>
    </source>
</evidence>
<evidence type="ECO:0000313" key="2">
    <source>
        <dbReference type="EMBL" id="KZP20189.1"/>
    </source>
</evidence>
<feature type="compositionally biased region" description="Low complexity" evidence="1">
    <location>
        <begin position="365"/>
        <end position="381"/>
    </location>
</feature>
<reference evidence="2 3" key="1">
    <citation type="journal article" date="2016" name="Mol. Biol. Evol.">
        <title>Comparative Genomics of Early-Diverging Mushroom-Forming Fungi Provides Insights into the Origins of Lignocellulose Decay Capabilities.</title>
        <authorList>
            <person name="Nagy L.G."/>
            <person name="Riley R."/>
            <person name="Tritt A."/>
            <person name="Adam C."/>
            <person name="Daum C."/>
            <person name="Floudas D."/>
            <person name="Sun H."/>
            <person name="Yadav J.S."/>
            <person name="Pangilinan J."/>
            <person name="Larsson K.H."/>
            <person name="Matsuura K."/>
            <person name="Barry K."/>
            <person name="Labutti K."/>
            <person name="Kuo R."/>
            <person name="Ohm R.A."/>
            <person name="Bhattacharya S.S."/>
            <person name="Shirouzu T."/>
            <person name="Yoshinaga Y."/>
            <person name="Martin F.M."/>
            <person name="Grigoriev I.V."/>
            <person name="Hibbett D.S."/>
        </authorList>
    </citation>
    <scope>NUCLEOTIDE SEQUENCE [LARGE SCALE GENOMIC DNA]</scope>
    <source>
        <strain evidence="2 3">CBS 109695</strain>
    </source>
</reference>
<organism evidence="2 3">
    <name type="scientific">Athelia psychrophila</name>
    <dbReference type="NCBI Taxonomy" id="1759441"/>
    <lineage>
        <taxon>Eukaryota</taxon>
        <taxon>Fungi</taxon>
        <taxon>Dikarya</taxon>
        <taxon>Basidiomycota</taxon>
        <taxon>Agaricomycotina</taxon>
        <taxon>Agaricomycetes</taxon>
        <taxon>Agaricomycetidae</taxon>
        <taxon>Atheliales</taxon>
        <taxon>Atheliaceae</taxon>
        <taxon>Athelia</taxon>
    </lineage>
</organism>
<feature type="region of interest" description="Disordered" evidence="1">
    <location>
        <begin position="92"/>
        <end position="182"/>
    </location>
</feature>
<evidence type="ECO:0000313" key="3">
    <source>
        <dbReference type="Proteomes" id="UP000076532"/>
    </source>
</evidence>
<keyword evidence="3" id="KW-1185">Reference proteome</keyword>
<feature type="region of interest" description="Disordered" evidence="1">
    <location>
        <begin position="1"/>
        <end position="50"/>
    </location>
</feature>
<feature type="compositionally biased region" description="Basic residues" evidence="1">
    <location>
        <begin position="323"/>
        <end position="332"/>
    </location>
</feature>
<feature type="compositionally biased region" description="Basic and acidic residues" evidence="1">
    <location>
        <begin position="421"/>
        <end position="430"/>
    </location>
</feature>
<gene>
    <name evidence="2" type="ORF">FIBSPDRAFT_861987</name>
</gene>
<accession>A0A166IUR8</accession>
<protein>
    <submittedName>
        <fullName evidence="2">Uncharacterized protein</fullName>
    </submittedName>
</protein>
<feature type="compositionally biased region" description="Low complexity" evidence="1">
    <location>
        <begin position="264"/>
        <end position="287"/>
    </location>
</feature>
<feature type="region of interest" description="Disordered" evidence="1">
    <location>
        <begin position="220"/>
        <end position="245"/>
    </location>
</feature>
<dbReference type="OrthoDB" id="3232876at2759"/>
<feature type="region of interest" description="Disordered" evidence="1">
    <location>
        <begin position="261"/>
        <end position="430"/>
    </location>
</feature>
<feature type="compositionally biased region" description="Polar residues" evidence="1">
    <location>
        <begin position="1"/>
        <end position="13"/>
    </location>
</feature>
<feature type="compositionally biased region" description="Low complexity" evidence="1">
    <location>
        <begin position="14"/>
        <end position="29"/>
    </location>
</feature>
<feature type="compositionally biased region" description="Low complexity" evidence="1">
    <location>
        <begin position="337"/>
        <end position="347"/>
    </location>
</feature>
<sequence>MPTTNPQDSTSNFASSSQPVASSSTTSAPLRRESTEIIPPDPPKEKQVTPAELAKLGIKVRDFAYECVLPPIPPYIRGRAQVIVGRVPVPRLHPHENEEDSDPFRAGPSQPKASFSKKPASQNRGRGKARSVERESTEPDDSQLPPPSRERGYVDILTEYQPAFQSQPDAHSPRTPPALAPLYTNSQSQSIWAPEYSSQSQSIPSFAYSQESNYIDTPLVTPNGSLQWPEPEIGSAPISQMDTDSQLPAVELLSYSQLGFTPIESQMESPSQSSMPPPLIRSSSSPLSAPPSSPLPTVALAPEVRQRHSVGRAISSPSPTRPSRSRSPRRRRRDESPASSPLSDLLPSPQPRYNLRKRRAASPEAQPSARRATRSQSRQPQSQPPPARPPIFSRQSMQAKGKSQQNSKTTKPIRKPRVPGRGRDETMIMG</sequence>
<feature type="compositionally biased region" description="Basic residues" evidence="1">
    <location>
        <begin position="411"/>
        <end position="420"/>
    </location>
</feature>
<proteinExistence type="predicted"/>
<feature type="compositionally biased region" description="Polar residues" evidence="1">
    <location>
        <begin position="393"/>
        <end position="410"/>
    </location>
</feature>
<name>A0A166IUR8_9AGAM</name>
<dbReference type="AlphaFoldDB" id="A0A166IUR8"/>
<dbReference type="Proteomes" id="UP000076532">
    <property type="component" value="Unassembled WGS sequence"/>
</dbReference>